<keyword evidence="3" id="KW-1185">Reference proteome</keyword>
<dbReference type="EMBL" id="JAATWM020000065">
    <property type="protein sequence ID" value="KAF9869723.1"/>
    <property type="molecule type" value="Genomic_DNA"/>
</dbReference>
<feature type="region of interest" description="Disordered" evidence="1">
    <location>
        <begin position="1"/>
        <end position="75"/>
    </location>
</feature>
<gene>
    <name evidence="2" type="ORF">CkaCkLH20_12766</name>
</gene>
<protein>
    <submittedName>
        <fullName evidence="2">Uncharacterized protein</fullName>
    </submittedName>
</protein>
<feature type="region of interest" description="Disordered" evidence="1">
    <location>
        <begin position="91"/>
        <end position="116"/>
    </location>
</feature>
<evidence type="ECO:0000313" key="3">
    <source>
        <dbReference type="Proteomes" id="UP000781932"/>
    </source>
</evidence>
<proteinExistence type="predicted"/>
<feature type="compositionally biased region" description="Gly residues" evidence="1">
    <location>
        <begin position="100"/>
        <end position="116"/>
    </location>
</feature>
<dbReference type="Proteomes" id="UP000781932">
    <property type="component" value="Unassembled WGS sequence"/>
</dbReference>
<feature type="compositionally biased region" description="Polar residues" evidence="1">
    <location>
        <begin position="16"/>
        <end position="40"/>
    </location>
</feature>
<sequence>MAANTNTAALNAENLGTGNTYQNPSVNPTATQGTAATNIGEQRLGGDSTNPDAGYHGTTAPAGAQAGYGSTTSTGVGSSIGREANVPATTATHAHTGPAGQVGGGDAPTTHGGGIGHQIKGAFAQTHGVGEVLRGKFNSAVDTVAGDSEGLAKNKNITTGGEREFANKDFVKKGTTDKAL</sequence>
<evidence type="ECO:0000313" key="2">
    <source>
        <dbReference type="EMBL" id="KAF9869723.1"/>
    </source>
</evidence>
<organism evidence="2 3">
    <name type="scientific">Colletotrichum karsti</name>
    <dbReference type="NCBI Taxonomy" id="1095194"/>
    <lineage>
        <taxon>Eukaryota</taxon>
        <taxon>Fungi</taxon>
        <taxon>Dikarya</taxon>
        <taxon>Ascomycota</taxon>
        <taxon>Pezizomycotina</taxon>
        <taxon>Sordariomycetes</taxon>
        <taxon>Hypocreomycetidae</taxon>
        <taxon>Glomerellales</taxon>
        <taxon>Glomerellaceae</taxon>
        <taxon>Colletotrichum</taxon>
        <taxon>Colletotrichum boninense species complex</taxon>
    </lineage>
</organism>
<reference evidence="2" key="1">
    <citation type="submission" date="2020-03" db="EMBL/GenBank/DDBJ databases">
        <authorList>
            <person name="He L."/>
        </authorList>
    </citation>
    <scope>NUCLEOTIDE SEQUENCE</scope>
    <source>
        <strain evidence="2">CkLH20</strain>
    </source>
</reference>
<feature type="compositionally biased region" description="Low complexity" evidence="1">
    <location>
        <begin position="1"/>
        <end position="15"/>
    </location>
</feature>
<dbReference type="GeneID" id="62168552"/>
<comment type="caution">
    <text evidence="2">The sequence shown here is derived from an EMBL/GenBank/DDBJ whole genome shotgun (WGS) entry which is preliminary data.</text>
</comment>
<dbReference type="OrthoDB" id="2590867at2759"/>
<name>A0A9P6HS83_9PEZI</name>
<reference evidence="2" key="2">
    <citation type="submission" date="2020-11" db="EMBL/GenBank/DDBJ databases">
        <title>Whole genome sequencing of Colletotrichum sp.</title>
        <authorList>
            <person name="Li H."/>
        </authorList>
    </citation>
    <scope>NUCLEOTIDE SEQUENCE</scope>
    <source>
        <strain evidence="2">CkLH20</strain>
    </source>
</reference>
<accession>A0A9P6HS83</accession>
<dbReference type="AlphaFoldDB" id="A0A9P6HS83"/>
<evidence type="ECO:0000256" key="1">
    <source>
        <dbReference type="SAM" id="MobiDB-lite"/>
    </source>
</evidence>
<dbReference type="RefSeq" id="XP_038739184.1">
    <property type="nucleotide sequence ID" value="XM_038895478.1"/>
</dbReference>